<evidence type="ECO:0000313" key="2">
    <source>
        <dbReference type="Proteomes" id="UP001362999"/>
    </source>
</evidence>
<gene>
    <name evidence="1" type="ORF">R3P38DRAFT_3175640</name>
</gene>
<name>A0AAW0D1G2_9AGAR</name>
<evidence type="ECO:0000313" key="1">
    <source>
        <dbReference type="EMBL" id="KAK7046352.1"/>
    </source>
</evidence>
<comment type="caution">
    <text evidence="1">The sequence shown here is derived from an EMBL/GenBank/DDBJ whole genome shotgun (WGS) entry which is preliminary data.</text>
</comment>
<dbReference type="AlphaFoldDB" id="A0AAW0D1G2"/>
<accession>A0AAW0D1G2</accession>
<dbReference type="Proteomes" id="UP001362999">
    <property type="component" value="Unassembled WGS sequence"/>
</dbReference>
<proteinExistence type="predicted"/>
<organism evidence="1 2">
    <name type="scientific">Favolaschia claudopus</name>
    <dbReference type="NCBI Taxonomy" id="2862362"/>
    <lineage>
        <taxon>Eukaryota</taxon>
        <taxon>Fungi</taxon>
        <taxon>Dikarya</taxon>
        <taxon>Basidiomycota</taxon>
        <taxon>Agaricomycotina</taxon>
        <taxon>Agaricomycetes</taxon>
        <taxon>Agaricomycetidae</taxon>
        <taxon>Agaricales</taxon>
        <taxon>Marasmiineae</taxon>
        <taxon>Mycenaceae</taxon>
        <taxon>Favolaschia</taxon>
    </lineage>
</organism>
<sequence length="208" mass="22490">MTQNPPTTSTAAPRSHPDLEAVVGLVANLVFITNEATRCAENAVRYATDAARMTREIQAKLPLALATNSATGTTWIRGTAYPPSHWEDAIKDGSGEVWYVVIRGREPGLYAKVYVHLILALYSPTNHFAAASSSDADMQTMGVPNQYREKKKTRREALTFYREQYDAAIVYDNLVGAAAAANTTVAPGINMGVQKWTGLPVGSISLSS</sequence>
<keyword evidence="2" id="KW-1185">Reference proteome</keyword>
<dbReference type="EMBL" id="JAWWNJ010000010">
    <property type="protein sequence ID" value="KAK7046352.1"/>
    <property type="molecule type" value="Genomic_DNA"/>
</dbReference>
<protein>
    <submittedName>
        <fullName evidence="1">Uncharacterized protein</fullName>
    </submittedName>
</protein>
<reference evidence="1 2" key="1">
    <citation type="journal article" date="2024" name="J Genomics">
        <title>Draft genome sequencing and assembly of Favolaschia claudopus CIRM-BRFM 2984 isolated from oak limbs.</title>
        <authorList>
            <person name="Navarro D."/>
            <person name="Drula E."/>
            <person name="Chaduli D."/>
            <person name="Cazenave R."/>
            <person name="Ahrendt S."/>
            <person name="Wang J."/>
            <person name="Lipzen A."/>
            <person name="Daum C."/>
            <person name="Barry K."/>
            <person name="Grigoriev I.V."/>
            <person name="Favel A."/>
            <person name="Rosso M.N."/>
            <person name="Martin F."/>
        </authorList>
    </citation>
    <scope>NUCLEOTIDE SEQUENCE [LARGE SCALE GENOMIC DNA]</scope>
    <source>
        <strain evidence="1 2">CIRM-BRFM 2984</strain>
    </source>
</reference>